<comment type="caution">
    <text evidence="3">The sequence shown here is derived from an EMBL/GenBank/DDBJ whole genome shotgun (WGS) entry which is preliminary data.</text>
</comment>
<reference evidence="3" key="1">
    <citation type="journal article" date="2016" name="Front. Microbiol.">
        <title>Genome Sequence of the Piezophilic, Mesophilic Sulfate-Reducing Bacterium Desulfovibrio indicus J2T.</title>
        <authorList>
            <person name="Cao J."/>
            <person name="Maignien L."/>
            <person name="Shao Z."/>
            <person name="Alain K."/>
            <person name="Jebbar M."/>
        </authorList>
    </citation>
    <scope>NUCLEOTIDE SEQUENCE</scope>
    <source>
        <strain evidence="3">NBRC 103626</strain>
    </source>
</reference>
<feature type="coiled-coil region" evidence="1">
    <location>
        <begin position="88"/>
        <end position="141"/>
    </location>
</feature>
<sequence>MSAILDIIFPKRKKAAPSSAEIAAEIDARKAALADANARSAASKTKRQAALDALDEAGIAAAERDADAARISAEVASRALGDLEAAHAEQVKREAADALTARKAATERRLAGEVPRLLADYDRQAAQLAETLEALREIETEALTVNEALHRAGRRDEALQNIQRRYRFEAGKQEPDRVEIVEEWHERDPDGSWSRAVQLVRDKETGEMTPRYGGRKVKREVRHPGRKRPDTYLAPLTGISLPAGRIGGAHHWPRGE</sequence>
<name>A0AA37HPQ4_9HYPH</name>
<feature type="compositionally biased region" description="Basic residues" evidence="2">
    <location>
        <begin position="213"/>
        <end position="226"/>
    </location>
</feature>
<keyword evidence="4" id="KW-1185">Reference proteome</keyword>
<accession>A0AA37HPQ4</accession>
<gene>
    <name evidence="3" type="ORF">NBEOAGPD_2615</name>
</gene>
<keyword evidence="1" id="KW-0175">Coiled coil</keyword>
<evidence type="ECO:0000313" key="4">
    <source>
        <dbReference type="Proteomes" id="UP001055108"/>
    </source>
</evidence>
<dbReference type="EMBL" id="BPQM01000061">
    <property type="protein sequence ID" value="GJD79389.1"/>
    <property type="molecule type" value="Genomic_DNA"/>
</dbReference>
<evidence type="ECO:0000256" key="2">
    <source>
        <dbReference type="SAM" id="MobiDB-lite"/>
    </source>
</evidence>
<organism evidence="3 4">
    <name type="scientific">Methylobacterium gregans</name>
    <dbReference type="NCBI Taxonomy" id="374424"/>
    <lineage>
        <taxon>Bacteria</taxon>
        <taxon>Pseudomonadati</taxon>
        <taxon>Pseudomonadota</taxon>
        <taxon>Alphaproteobacteria</taxon>
        <taxon>Hyphomicrobiales</taxon>
        <taxon>Methylobacteriaceae</taxon>
        <taxon>Methylobacterium</taxon>
    </lineage>
</organism>
<dbReference type="Proteomes" id="UP001055108">
    <property type="component" value="Unassembled WGS sequence"/>
</dbReference>
<dbReference type="AlphaFoldDB" id="A0AA37HPQ4"/>
<evidence type="ECO:0000256" key="1">
    <source>
        <dbReference type="SAM" id="Coils"/>
    </source>
</evidence>
<evidence type="ECO:0000313" key="3">
    <source>
        <dbReference type="EMBL" id="GJD79389.1"/>
    </source>
</evidence>
<protein>
    <submittedName>
        <fullName evidence="3">Uncharacterized protein</fullName>
    </submittedName>
</protein>
<reference evidence="3" key="2">
    <citation type="submission" date="2021-08" db="EMBL/GenBank/DDBJ databases">
        <authorList>
            <person name="Tani A."/>
            <person name="Ola A."/>
            <person name="Ogura Y."/>
            <person name="Katsura K."/>
            <person name="Hayashi T."/>
        </authorList>
    </citation>
    <scope>NUCLEOTIDE SEQUENCE</scope>
    <source>
        <strain evidence="3">NBRC 103626</strain>
    </source>
</reference>
<feature type="region of interest" description="Disordered" evidence="2">
    <location>
        <begin position="204"/>
        <end position="256"/>
    </location>
</feature>
<dbReference type="RefSeq" id="WP_238303384.1">
    <property type="nucleotide sequence ID" value="NZ_BPQM01000061.1"/>
</dbReference>
<proteinExistence type="predicted"/>